<dbReference type="SUPFAM" id="SSF53613">
    <property type="entry name" value="Ribokinase-like"/>
    <property type="match status" value="1"/>
</dbReference>
<dbReference type="InterPro" id="IPR011611">
    <property type="entry name" value="PfkB_dom"/>
</dbReference>
<dbReference type="PROSITE" id="PS00584">
    <property type="entry name" value="PFKB_KINASES_2"/>
    <property type="match status" value="1"/>
</dbReference>
<name>A0A6B8RR95_9BACL</name>
<dbReference type="Pfam" id="PF00294">
    <property type="entry name" value="PfkB"/>
    <property type="match status" value="1"/>
</dbReference>
<evidence type="ECO:0000313" key="9">
    <source>
        <dbReference type="Proteomes" id="UP000426246"/>
    </source>
</evidence>
<dbReference type="Proteomes" id="UP000426246">
    <property type="component" value="Chromosome"/>
</dbReference>
<sequence>MKKRVFVLGELNVDLIVRGKDVTPEANKEKIVEHFEVLLGSSSAITAANLAGLGLQTALVSVVGDDDFGRFCIRRLEELGVDTSYILIDPKRTTGVTLALSDGNDRALLTYMGSIADLTLELIPDEVYQLADHIHFGSFFLQKNMRKSWIEVCRRAKLAGISTSFDVGWDPDELWDRETIKELITAADWFMPNEEEALHIMELNEIKQLIDEAGAFPHNGIAVKLGSRGGLLLQQDGSLLTAAPFQVTPIDTTGAGDSFNAGLIYAHLHELESYEKLMVANACGALSTLGMGGTGLITLASLNDFLQQQSKLGLTIPKLTLG</sequence>
<gene>
    <name evidence="8" type="ORF">EHS13_30540</name>
</gene>
<keyword evidence="3" id="KW-0547">Nucleotide-binding</keyword>
<dbReference type="PRINTS" id="PR00990">
    <property type="entry name" value="RIBOKINASE"/>
</dbReference>
<accession>A0A6B8RR95</accession>
<dbReference type="CDD" id="cd01166">
    <property type="entry name" value="KdgK"/>
    <property type="match status" value="1"/>
</dbReference>
<dbReference type="InterPro" id="IPR050306">
    <property type="entry name" value="PfkB_Carbo_kinase"/>
</dbReference>
<dbReference type="InterPro" id="IPR029056">
    <property type="entry name" value="Ribokinase-like"/>
</dbReference>
<evidence type="ECO:0000313" key="8">
    <source>
        <dbReference type="EMBL" id="QGQ98910.1"/>
    </source>
</evidence>
<organism evidence="8 9">
    <name type="scientific">Paenibacillus psychroresistens</name>
    <dbReference type="NCBI Taxonomy" id="1778678"/>
    <lineage>
        <taxon>Bacteria</taxon>
        <taxon>Bacillati</taxon>
        <taxon>Bacillota</taxon>
        <taxon>Bacilli</taxon>
        <taxon>Bacillales</taxon>
        <taxon>Paenibacillaceae</taxon>
        <taxon>Paenibacillus</taxon>
    </lineage>
</organism>
<dbReference type="GO" id="GO:0008865">
    <property type="term" value="F:fructokinase activity"/>
    <property type="evidence" value="ECO:0007669"/>
    <property type="project" value="UniProtKB-ARBA"/>
</dbReference>
<evidence type="ECO:0000256" key="6">
    <source>
        <dbReference type="RuleBase" id="RU003704"/>
    </source>
</evidence>
<keyword evidence="4 6" id="KW-0418">Kinase</keyword>
<evidence type="ECO:0000259" key="7">
    <source>
        <dbReference type="Pfam" id="PF00294"/>
    </source>
</evidence>
<evidence type="ECO:0000256" key="1">
    <source>
        <dbReference type="ARBA" id="ARBA00010688"/>
    </source>
</evidence>
<dbReference type="Gene3D" id="3.40.1190.20">
    <property type="match status" value="1"/>
</dbReference>
<keyword evidence="9" id="KW-1185">Reference proteome</keyword>
<feature type="domain" description="Carbohydrate kinase PfkB" evidence="7">
    <location>
        <begin position="3"/>
        <end position="293"/>
    </location>
</feature>
<evidence type="ECO:0000256" key="3">
    <source>
        <dbReference type="ARBA" id="ARBA00022741"/>
    </source>
</evidence>
<evidence type="ECO:0000256" key="2">
    <source>
        <dbReference type="ARBA" id="ARBA00022679"/>
    </source>
</evidence>
<comment type="similarity">
    <text evidence="1 6">Belongs to the carbohydrate kinase PfkB family.</text>
</comment>
<keyword evidence="5" id="KW-0067">ATP-binding</keyword>
<dbReference type="AlphaFoldDB" id="A0A6B8RR95"/>
<reference evidence="9" key="1">
    <citation type="submission" date="2018-11" db="EMBL/GenBank/DDBJ databases">
        <title>Complete genome sequence of Paenibacillus sp. ML311-T8.</title>
        <authorList>
            <person name="Nam Y.-D."/>
            <person name="Kang J."/>
            <person name="Chung W.-H."/>
            <person name="Park Y.S."/>
        </authorList>
    </citation>
    <scope>NUCLEOTIDE SEQUENCE [LARGE SCALE GENOMIC DNA]</scope>
    <source>
        <strain evidence="9">ML311-T8</strain>
    </source>
</reference>
<dbReference type="OrthoDB" id="9813569at2"/>
<evidence type="ECO:0000256" key="5">
    <source>
        <dbReference type="ARBA" id="ARBA00022840"/>
    </source>
</evidence>
<dbReference type="GO" id="GO:0005524">
    <property type="term" value="F:ATP binding"/>
    <property type="evidence" value="ECO:0007669"/>
    <property type="project" value="UniProtKB-KW"/>
</dbReference>
<dbReference type="GO" id="GO:0006000">
    <property type="term" value="P:fructose metabolic process"/>
    <property type="evidence" value="ECO:0007669"/>
    <property type="project" value="UniProtKB-ARBA"/>
</dbReference>
<dbReference type="InterPro" id="IPR002139">
    <property type="entry name" value="Ribo/fructo_kinase"/>
</dbReference>
<dbReference type="PANTHER" id="PTHR43085">
    <property type="entry name" value="HEXOKINASE FAMILY MEMBER"/>
    <property type="match status" value="1"/>
</dbReference>
<proteinExistence type="inferred from homology"/>
<dbReference type="RefSeq" id="WP_155704015.1">
    <property type="nucleotide sequence ID" value="NZ_CP034235.1"/>
</dbReference>
<keyword evidence="2 6" id="KW-0808">Transferase</keyword>
<dbReference type="EMBL" id="CP034235">
    <property type="protein sequence ID" value="QGQ98910.1"/>
    <property type="molecule type" value="Genomic_DNA"/>
</dbReference>
<dbReference type="PANTHER" id="PTHR43085:SF1">
    <property type="entry name" value="PSEUDOURIDINE KINASE-RELATED"/>
    <property type="match status" value="1"/>
</dbReference>
<dbReference type="InterPro" id="IPR002173">
    <property type="entry name" value="Carboh/pur_kinase_PfkB_CS"/>
</dbReference>
<dbReference type="KEGG" id="ppsc:EHS13_30540"/>
<protein>
    <submittedName>
        <fullName evidence="8">Sugar kinase</fullName>
    </submittedName>
</protein>
<evidence type="ECO:0000256" key="4">
    <source>
        <dbReference type="ARBA" id="ARBA00022777"/>
    </source>
</evidence>